<proteinExistence type="predicted"/>
<organism evidence="2 3">
    <name type="scientific">Rhamnusium bicolor</name>
    <dbReference type="NCBI Taxonomy" id="1586634"/>
    <lineage>
        <taxon>Eukaryota</taxon>
        <taxon>Metazoa</taxon>
        <taxon>Ecdysozoa</taxon>
        <taxon>Arthropoda</taxon>
        <taxon>Hexapoda</taxon>
        <taxon>Insecta</taxon>
        <taxon>Pterygota</taxon>
        <taxon>Neoptera</taxon>
        <taxon>Endopterygota</taxon>
        <taxon>Coleoptera</taxon>
        <taxon>Polyphaga</taxon>
        <taxon>Cucujiformia</taxon>
        <taxon>Chrysomeloidea</taxon>
        <taxon>Cerambycidae</taxon>
        <taxon>Lepturinae</taxon>
        <taxon>Rhagiini</taxon>
        <taxon>Rhamnusium</taxon>
    </lineage>
</organism>
<evidence type="ECO:0000313" key="3">
    <source>
        <dbReference type="Proteomes" id="UP001162156"/>
    </source>
</evidence>
<dbReference type="GO" id="GO:0005634">
    <property type="term" value="C:nucleus"/>
    <property type="evidence" value="ECO:0007669"/>
    <property type="project" value="InterPro"/>
</dbReference>
<dbReference type="SUPFAM" id="SSF57716">
    <property type="entry name" value="Glucocorticoid receptor-like (DNA-binding domain)"/>
    <property type="match status" value="1"/>
</dbReference>
<dbReference type="InterPro" id="IPR012934">
    <property type="entry name" value="Znf_AD"/>
</dbReference>
<reference evidence="2" key="1">
    <citation type="journal article" date="2023" name="Insect Mol. Biol.">
        <title>Genome sequencing provides insights into the evolution of gene families encoding plant cell wall-degrading enzymes in longhorned beetles.</title>
        <authorList>
            <person name="Shin N.R."/>
            <person name="Okamura Y."/>
            <person name="Kirsch R."/>
            <person name="Pauchet Y."/>
        </authorList>
    </citation>
    <scope>NUCLEOTIDE SEQUENCE</scope>
    <source>
        <strain evidence="2">RBIC_L_NR</strain>
    </source>
</reference>
<dbReference type="Proteomes" id="UP001162156">
    <property type="component" value="Unassembled WGS sequence"/>
</dbReference>
<dbReference type="Pfam" id="PF07776">
    <property type="entry name" value="zf-AD"/>
    <property type="match status" value="1"/>
</dbReference>
<gene>
    <name evidence="2" type="ORF">NQ314_002258</name>
</gene>
<protein>
    <recommendedName>
        <fullName evidence="1">ZAD domain-containing protein</fullName>
    </recommendedName>
</protein>
<keyword evidence="3" id="KW-1185">Reference proteome</keyword>
<dbReference type="GO" id="GO:0008270">
    <property type="term" value="F:zinc ion binding"/>
    <property type="evidence" value="ECO:0007669"/>
    <property type="project" value="InterPro"/>
</dbReference>
<accession>A0AAV8ZRF2</accession>
<dbReference type="AlphaFoldDB" id="A0AAV8ZRF2"/>
<evidence type="ECO:0000259" key="1">
    <source>
        <dbReference type="Pfam" id="PF07776"/>
    </source>
</evidence>
<feature type="domain" description="ZAD" evidence="1">
    <location>
        <begin position="6"/>
        <end position="43"/>
    </location>
</feature>
<sequence>MWIRKVMENDGLPSQICLQCVHYINRAFSFKQLCERSENTLRELLGRPLQTSFLELKPLLAHDVLVPSAVTEMISTVAETLPSVAETLANVIPAHGSSILESVTNELDIKEPQNELDDMKFETFDNEACCKYLGKY</sequence>
<comment type="caution">
    <text evidence="2">The sequence shown here is derived from an EMBL/GenBank/DDBJ whole genome shotgun (WGS) entry which is preliminary data.</text>
</comment>
<name>A0AAV8ZRF2_9CUCU</name>
<dbReference type="EMBL" id="JANEYF010000676">
    <property type="protein sequence ID" value="KAJ8968592.1"/>
    <property type="molecule type" value="Genomic_DNA"/>
</dbReference>
<evidence type="ECO:0000313" key="2">
    <source>
        <dbReference type="EMBL" id="KAJ8968592.1"/>
    </source>
</evidence>